<comment type="cofactor">
    <cofactor evidence="2">
        <name>Zn(2+)</name>
        <dbReference type="ChEBI" id="CHEBI:29105"/>
    </cofactor>
    <text evidence="2">Binds 1 zinc ion per subunit.</text>
</comment>
<keyword evidence="2" id="KW-0699">rRNA-binding</keyword>
<dbReference type="GO" id="GO:0019843">
    <property type="term" value="F:rRNA binding"/>
    <property type="evidence" value="ECO:0007669"/>
    <property type="project" value="UniProtKB-KW"/>
</dbReference>
<dbReference type="GO" id="GO:0005737">
    <property type="term" value="C:cytoplasm"/>
    <property type="evidence" value="ECO:0007669"/>
    <property type="project" value="UniProtKB-SubCell"/>
</dbReference>
<dbReference type="CDD" id="cd01854">
    <property type="entry name" value="YjeQ_EngC"/>
    <property type="match status" value="1"/>
</dbReference>
<keyword evidence="2" id="KW-0342">GTP-binding</keyword>
<feature type="binding site" evidence="2">
    <location>
        <begin position="149"/>
        <end position="152"/>
    </location>
    <ligand>
        <name>GTP</name>
        <dbReference type="ChEBI" id="CHEBI:37565"/>
    </ligand>
</feature>
<evidence type="ECO:0000256" key="2">
    <source>
        <dbReference type="HAMAP-Rule" id="MF_01820"/>
    </source>
</evidence>
<dbReference type="Gene3D" id="3.40.50.300">
    <property type="entry name" value="P-loop containing nucleotide triphosphate hydrolases"/>
    <property type="match status" value="1"/>
</dbReference>
<evidence type="ECO:0000256" key="3">
    <source>
        <dbReference type="SAM" id="MobiDB-lite"/>
    </source>
</evidence>
<dbReference type="GO" id="GO:0046872">
    <property type="term" value="F:metal ion binding"/>
    <property type="evidence" value="ECO:0007669"/>
    <property type="project" value="UniProtKB-KW"/>
</dbReference>
<comment type="subunit">
    <text evidence="2">Monomer. Associates with 30S ribosomal subunit, binds 16S rRNA.</text>
</comment>
<dbReference type="InterPro" id="IPR027417">
    <property type="entry name" value="P-loop_NTPase"/>
</dbReference>
<dbReference type="PANTHER" id="PTHR32120">
    <property type="entry name" value="SMALL RIBOSOMAL SUBUNIT BIOGENESIS GTPASE RSGA"/>
    <property type="match status" value="1"/>
</dbReference>
<feature type="domain" description="EngC GTPase" evidence="4">
    <location>
        <begin position="110"/>
        <end position="257"/>
    </location>
</feature>
<dbReference type="AlphaFoldDB" id="A0A2K8KXK4"/>
<feature type="binding site" evidence="2">
    <location>
        <position position="289"/>
    </location>
    <ligand>
        <name>Zn(2+)</name>
        <dbReference type="ChEBI" id="CHEBI:29105"/>
    </ligand>
</feature>
<reference evidence="5 6" key="1">
    <citation type="submission" date="2016-12" db="EMBL/GenBank/DDBJ databases">
        <title>Isolation and genomic insights into novel planktonic Zetaproteobacteria from stratified waters of the Chesapeake Bay.</title>
        <authorList>
            <person name="McAllister S.M."/>
            <person name="Kato S."/>
            <person name="Chan C.S."/>
            <person name="Chiu B.K."/>
            <person name="Field E.K."/>
        </authorList>
    </citation>
    <scope>NUCLEOTIDE SEQUENCE [LARGE SCALE GENOMIC DNA]</scope>
    <source>
        <strain evidence="5 6">CP-5</strain>
    </source>
</reference>
<gene>
    <name evidence="2" type="primary">rsgA</name>
    <name evidence="5" type="ORF">Ga0123461_1184</name>
</gene>
<comment type="similarity">
    <text evidence="2">Belongs to the TRAFAC class YlqF/YawG GTPase family. RsgA subfamily.</text>
</comment>
<keyword evidence="2" id="KW-0963">Cytoplasm</keyword>
<dbReference type="Pfam" id="PF03193">
    <property type="entry name" value="RsgA_GTPase"/>
    <property type="match status" value="1"/>
</dbReference>
<keyword evidence="2" id="KW-0694">RNA-binding</keyword>
<dbReference type="RefSeq" id="WP_100277478.1">
    <property type="nucleotide sequence ID" value="NZ_CP018799.1"/>
</dbReference>
<evidence type="ECO:0000313" key="5">
    <source>
        <dbReference type="EMBL" id="ATX79603.1"/>
    </source>
</evidence>
<feature type="binding site" evidence="2">
    <location>
        <position position="282"/>
    </location>
    <ligand>
        <name>Zn(2+)</name>
        <dbReference type="ChEBI" id="CHEBI:29105"/>
    </ligand>
</feature>
<dbReference type="HAMAP" id="MF_01820">
    <property type="entry name" value="GTPase_RsgA"/>
    <property type="match status" value="1"/>
</dbReference>
<comment type="subcellular location">
    <subcellularLocation>
        <location evidence="2">Cytoplasm</location>
    </subcellularLocation>
</comment>
<dbReference type="InterPro" id="IPR010914">
    <property type="entry name" value="RsgA_GTPase_dom"/>
</dbReference>
<feature type="compositionally biased region" description="Basic and acidic residues" evidence="3">
    <location>
        <begin position="322"/>
        <end position="332"/>
    </location>
</feature>
<keyword evidence="2" id="KW-0862">Zinc</keyword>
<dbReference type="EC" id="3.6.1.-" evidence="2"/>
<dbReference type="KEGG" id="maes:Ga0123461_1184"/>
<dbReference type="GO" id="GO:0005525">
    <property type="term" value="F:GTP binding"/>
    <property type="evidence" value="ECO:0007669"/>
    <property type="project" value="UniProtKB-UniRule"/>
</dbReference>
<evidence type="ECO:0000313" key="6">
    <source>
        <dbReference type="Proteomes" id="UP000231701"/>
    </source>
</evidence>
<dbReference type="GO" id="GO:0003924">
    <property type="term" value="F:GTPase activity"/>
    <property type="evidence" value="ECO:0007669"/>
    <property type="project" value="UniProtKB-UniRule"/>
</dbReference>
<accession>A0A2K8KXK4</accession>
<dbReference type="SUPFAM" id="SSF52540">
    <property type="entry name" value="P-loop containing nucleoside triphosphate hydrolases"/>
    <property type="match status" value="1"/>
</dbReference>
<keyword evidence="2" id="KW-0479">Metal-binding</keyword>
<feature type="binding site" evidence="2">
    <location>
        <begin position="203"/>
        <end position="211"/>
    </location>
    <ligand>
        <name>GTP</name>
        <dbReference type="ChEBI" id="CHEBI:37565"/>
    </ligand>
</feature>
<dbReference type="PANTHER" id="PTHR32120:SF10">
    <property type="entry name" value="SMALL RIBOSOMAL SUBUNIT BIOGENESIS GTPASE RSGA"/>
    <property type="match status" value="1"/>
</dbReference>
<dbReference type="GO" id="GO:0042274">
    <property type="term" value="P:ribosomal small subunit biogenesis"/>
    <property type="evidence" value="ECO:0007669"/>
    <property type="project" value="UniProtKB-UniRule"/>
</dbReference>
<keyword evidence="1 2" id="KW-0690">Ribosome biogenesis</keyword>
<feature type="binding site" evidence="2">
    <location>
        <position position="287"/>
    </location>
    <ligand>
        <name>Zn(2+)</name>
        <dbReference type="ChEBI" id="CHEBI:29105"/>
    </ligand>
</feature>
<dbReference type="Gene3D" id="1.10.40.50">
    <property type="entry name" value="Probable gtpase engc, domain 3"/>
    <property type="match status" value="1"/>
</dbReference>
<feature type="region of interest" description="Disordered" evidence="3">
    <location>
        <begin position="322"/>
        <end position="352"/>
    </location>
</feature>
<protein>
    <recommendedName>
        <fullName evidence="2">Small ribosomal subunit biogenesis GTPase RsgA</fullName>
        <ecNumber evidence="2">3.6.1.-</ecNumber>
    </recommendedName>
</protein>
<dbReference type="PROSITE" id="PS50936">
    <property type="entry name" value="ENGC_GTPASE"/>
    <property type="match status" value="1"/>
</dbReference>
<dbReference type="InterPro" id="IPR004881">
    <property type="entry name" value="Ribosome_biogen_GTPase_RsgA"/>
</dbReference>
<dbReference type="Proteomes" id="UP000231701">
    <property type="component" value="Chromosome"/>
</dbReference>
<evidence type="ECO:0000259" key="4">
    <source>
        <dbReference type="PROSITE" id="PS50936"/>
    </source>
</evidence>
<dbReference type="OrthoDB" id="5288797at2"/>
<keyword evidence="6" id="KW-1185">Reference proteome</keyword>
<keyword evidence="2 5" id="KW-0378">Hydrolase</keyword>
<evidence type="ECO:0000256" key="1">
    <source>
        <dbReference type="ARBA" id="ARBA00022517"/>
    </source>
</evidence>
<dbReference type="EMBL" id="CP018799">
    <property type="protein sequence ID" value="ATX79603.1"/>
    <property type="molecule type" value="Genomic_DNA"/>
</dbReference>
<keyword evidence="2" id="KW-0547">Nucleotide-binding</keyword>
<proteinExistence type="inferred from homology"/>
<organism evidence="5 6">
    <name type="scientific">Mariprofundus aestuarium</name>
    <dbReference type="NCBI Taxonomy" id="1921086"/>
    <lineage>
        <taxon>Bacteria</taxon>
        <taxon>Pseudomonadati</taxon>
        <taxon>Pseudomonadota</taxon>
        <taxon>Candidatius Mariprofundia</taxon>
        <taxon>Mariprofundales</taxon>
        <taxon>Mariprofundaceae</taxon>
        <taxon>Mariprofundus</taxon>
    </lineage>
</organism>
<feature type="binding site" evidence="2">
    <location>
        <position position="295"/>
    </location>
    <ligand>
        <name>Zn(2+)</name>
        <dbReference type="ChEBI" id="CHEBI:29105"/>
    </ligand>
</feature>
<dbReference type="NCBIfam" id="TIGR00157">
    <property type="entry name" value="ribosome small subunit-dependent GTPase A"/>
    <property type="match status" value="1"/>
</dbReference>
<sequence length="352" mass="39364">MSKIDFGLDSWFEERASDLCGSEYELARVIAVDRERFVVHDGESEIYAVLTRKFVQATESPADFPVVGDWVSIEHHEADDFTSINTVLPRKTLLRRKMAGTEIEFQMLAANIDTALIAQSCHLDFNIRRLERYLVMVNQDRIEPVLLLTKTDLVTPEELTQVIARIRKAGIDHDIITLSNVTGEGLGLVRKRLVAGKTCCLLGSSGAGKTSLMNHIASTSFKTKSVSVSGAGRHTTVRRRLMMLDNGAMLIDMPGVRELGVMSGREGIDERFSDIVALGETCRFNDCGHSNEPGCAILEALASKKLDQDHYTNYLKIKEESESYEKAHAEKLKKGRGSRRPVFSKTKHKKRH</sequence>
<comment type="function">
    <text evidence="2">One of several proteins that assist in the late maturation steps of the functional core of the 30S ribosomal subunit. Helps release RbfA from mature subunits. May play a role in the assembly of ribosomal proteins into the subunit. Circularly permuted GTPase that catalyzes slow GTP hydrolysis, GTPase activity is stimulated by the 30S ribosomal subunit.</text>
</comment>
<name>A0A2K8KXK4_MARES</name>